<proteinExistence type="predicted"/>
<feature type="region of interest" description="Disordered" evidence="3">
    <location>
        <begin position="149"/>
        <end position="210"/>
    </location>
</feature>
<organism evidence="4">
    <name type="scientific">Haptolina brevifila</name>
    <dbReference type="NCBI Taxonomy" id="156173"/>
    <lineage>
        <taxon>Eukaryota</taxon>
        <taxon>Haptista</taxon>
        <taxon>Haptophyta</taxon>
        <taxon>Prymnesiophyceae</taxon>
        <taxon>Prymnesiales</taxon>
        <taxon>Prymnesiaceae</taxon>
        <taxon>Haptolina</taxon>
    </lineage>
</organism>
<dbReference type="GO" id="GO:0003714">
    <property type="term" value="F:transcription corepressor activity"/>
    <property type="evidence" value="ECO:0007669"/>
    <property type="project" value="TreeGrafter"/>
</dbReference>
<evidence type="ECO:0000313" key="4">
    <source>
        <dbReference type="EMBL" id="CAD9395820.1"/>
    </source>
</evidence>
<dbReference type="PANTHER" id="PTHR13213:SF2">
    <property type="entry name" value="MYB-BINDING PROTEIN 1A"/>
    <property type="match status" value="1"/>
</dbReference>
<dbReference type="PANTHER" id="PTHR13213">
    <property type="entry name" value="MYB-BINDING PROTEIN 1A FAMILY MEMBER"/>
    <property type="match status" value="1"/>
</dbReference>
<evidence type="ECO:0000256" key="2">
    <source>
        <dbReference type="ARBA" id="ARBA00023242"/>
    </source>
</evidence>
<keyword evidence="2" id="KW-0539">Nucleus</keyword>
<dbReference type="GO" id="GO:0043565">
    <property type="term" value="F:sequence-specific DNA binding"/>
    <property type="evidence" value="ECO:0007669"/>
    <property type="project" value="TreeGrafter"/>
</dbReference>
<evidence type="ECO:0000256" key="3">
    <source>
        <dbReference type="SAM" id="MobiDB-lite"/>
    </source>
</evidence>
<name>A0A7S2FI79_9EUKA</name>
<feature type="compositionally biased region" description="Gly residues" evidence="3">
    <location>
        <begin position="194"/>
        <end position="204"/>
    </location>
</feature>
<evidence type="ECO:0000256" key="1">
    <source>
        <dbReference type="ARBA" id="ARBA00004123"/>
    </source>
</evidence>
<dbReference type="EMBL" id="HBGU01002852">
    <property type="protein sequence ID" value="CAD9395820.1"/>
    <property type="molecule type" value="Transcribed_RNA"/>
</dbReference>
<feature type="region of interest" description="Disordered" evidence="3">
    <location>
        <begin position="384"/>
        <end position="415"/>
    </location>
</feature>
<reference evidence="4" key="1">
    <citation type="submission" date="2021-01" db="EMBL/GenBank/DDBJ databases">
        <authorList>
            <person name="Corre E."/>
            <person name="Pelletier E."/>
            <person name="Niang G."/>
            <person name="Scheremetjew M."/>
            <person name="Finn R."/>
            <person name="Kale V."/>
            <person name="Holt S."/>
            <person name="Cochrane G."/>
            <person name="Meng A."/>
            <person name="Brown T."/>
            <person name="Cohen L."/>
        </authorList>
    </citation>
    <scope>NUCLEOTIDE SEQUENCE</scope>
    <source>
        <strain evidence="4">UTEX LB 985</strain>
    </source>
</reference>
<dbReference type="AlphaFoldDB" id="A0A7S2FI79"/>
<feature type="compositionally biased region" description="Low complexity" evidence="3">
    <location>
        <begin position="149"/>
        <end position="179"/>
    </location>
</feature>
<gene>
    <name evidence="4" type="ORF">CBRE1094_LOCUS1518</name>
</gene>
<sequence length="415" mass="43739">MAAADSMLAAMLRLRMDKQSAKKEKVQQLLHFKLRVLDLIDALAKRSAPPASLLLLPLPMLRVMISAAPKPAERPLLERTTGVVRRLAKLTVRSPWPNEDLSPARLMKELEALISLAEKLRTGGTEVASALTETVLMLLRVMSQHRLITPSPSTPHANASTAAATTNGSSDSSAVQSKPSKAKKGKKRSLESAEGGGGDGGSGAGVSAEGSGGELTSQVLDLLRGAVRRFYTQKNCRLHTKLVTELLRRQPSLGWSLAPTILTHVDDARDSYLCSEACTHMELLVQQRGGVLNDTANPSALSLVMPTLLPRLAALLSREGVRAKHLSAPLRLAHTLLKAARADDKVADVGAVAATLVTAVEAMKAQQGSAARSLSGQSQKVLSLATQIQAGPKGEGSGEGGPGSGKKSKQARKGT</sequence>
<accession>A0A7S2FI79</accession>
<feature type="compositionally biased region" description="Gly residues" evidence="3">
    <location>
        <begin position="393"/>
        <end position="404"/>
    </location>
</feature>
<dbReference type="GO" id="GO:0003723">
    <property type="term" value="F:RNA binding"/>
    <property type="evidence" value="ECO:0007669"/>
    <property type="project" value="TreeGrafter"/>
</dbReference>
<dbReference type="InterPro" id="IPR007015">
    <property type="entry name" value="DNA_pol_V/MYBBP1A"/>
</dbReference>
<dbReference type="GO" id="GO:0005730">
    <property type="term" value="C:nucleolus"/>
    <property type="evidence" value="ECO:0007669"/>
    <property type="project" value="InterPro"/>
</dbReference>
<protein>
    <submittedName>
        <fullName evidence="4">Uncharacterized protein</fullName>
    </submittedName>
</protein>
<feature type="compositionally biased region" description="Basic residues" evidence="3">
    <location>
        <begin position="406"/>
        <end position="415"/>
    </location>
</feature>
<comment type="subcellular location">
    <subcellularLocation>
        <location evidence="1">Nucleus</location>
    </subcellularLocation>
</comment>